<evidence type="ECO:0000313" key="1">
    <source>
        <dbReference type="EMBL" id="RIV93476.1"/>
    </source>
</evidence>
<comment type="caution">
    <text evidence="1">The sequence shown here is derived from an EMBL/GenBank/DDBJ whole genome shotgun (WGS) entry which is preliminary data.</text>
</comment>
<gene>
    <name evidence="1" type="ORF">D2V17_00005</name>
</gene>
<accession>A0A3A1PIK6</accession>
<reference evidence="1 2" key="1">
    <citation type="submission" date="2018-08" db="EMBL/GenBank/DDBJ databases">
        <title>Erythrobacter zhengii sp.nov., a bacterium isolated from deep-sea sediment.</title>
        <authorList>
            <person name="Fang C."/>
            <person name="Wu Y.-H."/>
            <person name="Sun C."/>
            <person name="Wang H."/>
            <person name="Cheng H."/>
            <person name="Meng F.-X."/>
            <person name="Wang C.-S."/>
            <person name="Xu X.-W."/>
        </authorList>
    </citation>
    <scope>NUCLEOTIDE SEQUENCE [LARGE SCALE GENOMIC DNA]</scope>
    <source>
        <strain evidence="1 2">CCTCC AB 2015396</strain>
    </source>
</reference>
<keyword evidence="2" id="KW-1185">Reference proteome</keyword>
<name>A0A3A1PIK6_9SPHN</name>
<sequence>PAPEPVVLSRNGRQLAYSGETTIRSGAEVKVETARPELSLSLREMDPGAWVIFELPGFKAAREGARKASLAALRASDETAYFAQGDSLWVKLVVTDGSDEAASGFGPRGRTSIEVAR</sequence>
<dbReference type="EMBL" id="QXFM01000001">
    <property type="protein sequence ID" value="RIV93476.1"/>
    <property type="molecule type" value="Genomic_DNA"/>
</dbReference>
<proteinExistence type="predicted"/>
<protein>
    <submittedName>
        <fullName evidence="1">Uncharacterized protein</fullName>
    </submittedName>
</protein>
<feature type="non-terminal residue" evidence="1">
    <location>
        <position position="1"/>
    </location>
</feature>
<dbReference type="Proteomes" id="UP000265366">
    <property type="component" value="Unassembled WGS sequence"/>
</dbReference>
<dbReference type="AlphaFoldDB" id="A0A3A1PIK6"/>
<organism evidence="1 2">
    <name type="scientific">Aurantiacibacter xanthus</name>
    <dbReference type="NCBI Taxonomy" id="1784712"/>
    <lineage>
        <taxon>Bacteria</taxon>
        <taxon>Pseudomonadati</taxon>
        <taxon>Pseudomonadota</taxon>
        <taxon>Alphaproteobacteria</taxon>
        <taxon>Sphingomonadales</taxon>
        <taxon>Erythrobacteraceae</taxon>
        <taxon>Aurantiacibacter</taxon>
    </lineage>
</organism>
<evidence type="ECO:0000313" key="2">
    <source>
        <dbReference type="Proteomes" id="UP000265366"/>
    </source>
</evidence>
<dbReference type="RefSeq" id="WP_191228998.1">
    <property type="nucleotide sequence ID" value="NZ_QXFM01000001.1"/>
</dbReference>